<dbReference type="STRING" id="316058.RPB_3328"/>
<dbReference type="PANTHER" id="PTHR35011">
    <property type="entry name" value="2,3-DIKETO-L-GULONATE TRAP TRANSPORTER SMALL PERMEASE PROTEIN YIAM"/>
    <property type="match status" value="1"/>
</dbReference>
<keyword evidence="7 9" id="KW-0472">Membrane</keyword>
<dbReference type="OrthoDB" id="7843639at2"/>
<feature type="transmembrane region" description="Helical" evidence="9">
    <location>
        <begin position="48"/>
        <end position="65"/>
    </location>
</feature>
<dbReference type="RefSeq" id="WP_011442208.1">
    <property type="nucleotide sequence ID" value="NC_007778.1"/>
</dbReference>
<gene>
    <name evidence="11" type="ordered locus">RPB_3328</name>
</gene>
<reference evidence="11 12" key="1">
    <citation type="submission" date="2006-01" db="EMBL/GenBank/DDBJ databases">
        <title>Complete sequence of Rhodopseudomonas palustris HaA2.</title>
        <authorList>
            <consortium name="US DOE Joint Genome Institute"/>
            <person name="Copeland A."/>
            <person name="Lucas S."/>
            <person name="Lapidus A."/>
            <person name="Barry K."/>
            <person name="Detter J.C."/>
            <person name="Glavina T."/>
            <person name="Hammon N."/>
            <person name="Israni S."/>
            <person name="Pitluck S."/>
            <person name="Chain P."/>
            <person name="Malfatti S."/>
            <person name="Shin M."/>
            <person name="Vergez L."/>
            <person name="Schmutz J."/>
            <person name="Larimer F."/>
            <person name="Land M."/>
            <person name="Hauser L."/>
            <person name="Pelletier D.A."/>
            <person name="Kyrpides N."/>
            <person name="Anderson I."/>
            <person name="Oda Y."/>
            <person name="Harwood C.S."/>
            <person name="Richardson P."/>
        </authorList>
    </citation>
    <scope>NUCLEOTIDE SEQUENCE [LARGE SCALE GENOMIC DNA]</scope>
    <source>
        <strain evidence="11 12">HaA2</strain>
    </source>
</reference>
<keyword evidence="4 9" id="KW-0997">Cell inner membrane</keyword>
<keyword evidence="3" id="KW-1003">Cell membrane</keyword>
<dbReference type="InterPro" id="IPR007387">
    <property type="entry name" value="TRAP_DctQ"/>
</dbReference>
<keyword evidence="2 9" id="KW-0813">Transport</keyword>
<comment type="subunit">
    <text evidence="9">The complex comprises the extracytoplasmic solute receptor protein and the two transmembrane proteins.</text>
</comment>
<sequence>MTLRVMFHHIEEALIALILGVMTLLTFVQVVLRYGFNSGFIWALEANFYLFAWLVMIGIAYCVRVRAHIGVDAAVNLLPAGGRRVVGLIVVALALLYAGLMIYGSYEYINRLMIIDVEAEDIPVKRWILSICLPIGFAALFIRLLEMGWRIVTGQSGGYELADEAREAVEHHLPNHPEPDATTVQR</sequence>
<protein>
    <recommendedName>
        <fullName evidence="9">TRAP transporter small permease protein</fullName>
    </recommendedName>
</protein>
<evidence type="ECO:0000256" key="5">
    <source>
        <dbReference type="ARBA" id="ARBA00022692"/>
    </source>
</evidence>
<evidence type="ECO:0000256" key="4">
    <source>
        <dbReference type="ARBA" id="ARBA00022519"/>
    </source>
</evidence>
<evidence type="ECO:0000256" key="6">
    <source>
        <dbReference type="ARBA" id="ARBA00022989"/>
    </source>
</evidence>
<comment type="subcellular location">
    <subcellularLocation>
        <location evidence="1 9">Cell inner membrane</location>
        <topology evidence="1 9">Multi-pass membrane protein</topology>
    </subcellularLocation>
</comment>
<comment type="similarity">
    <text evidence="8 9">Belongs to the TRAP transporter small permease family.</text>
</comment>
<feature type="transmembrane region" description="Helical" evidence="9">
    <location>
        <begin position="85"/>
        <end position="106"/>
    </location>
</feature>
<dbReference type="eggNOG" id="COG3090">
    <property type="taxonomic scope" value="Bacteria"/>
</dbReference>
<dbReference type="AlphaFoldDB" id="Q2IUT6"/>
<evidence type="ECO:0000259" key="10">
    <source>
        <dbReference type="Pfam" id="PF04290"/>
    </source>
</evidence>
<accession>Q2IUT6</accession>
<keyword evidence="6 9" id="KW-1133">Transmembrane helix</keyword>
<evidence type="ECO:0000256" key="8">
    <source>
        <dbReference type="ARBA" id="ARBA00038436"/>
    </source>
</evidence>
<evidence type="ECO:0000256" key="2">
    <source>
        <dbReference type="ARBA" id="ARBA00022448"/>
    </source>
</evidence>
<organism evidence="11 12">
    <name type="scientific">Rhodopseudomonas palustris (strain HaA2)</name>
    <dbReference type="NCBI Taxonomy" id="316058"/>
    <lineage>
        <taxon>Bacteria</taxon>
        <taxon>Pseudomonadati</taxon>
        <taxon>Pseudomonadota</taxon>
        <taxon>Alphaproteobacteria</taxon>
        <taxon>Hyphomicrobiales</taxon>
        <taxon>Nitrobacteraceae</taxon>
        <taxon>Rhodopseudomonas</taxon>
    </lineage>
</organism>
<proteinExistence type="inferred from homology"/>
<dbReference type="EMBL" id="CP000250">
    <property type="protein sequence ID" value="ABD08024.1"/>
    <property type="molecule type" value="Genomic_DNA"/>
</dbReference>
<dbReference type="InterPro" id="IPR055348">
    <property type="entry name" value="DctQ"/>
</dbReference>
<keyword evidence="5 9" id="KW-0812">Transmembrane</keyword>
<evidence type="ECO:0000256" key="3">
    <source>
        <dbReference type="ARBA" id="ARBA00022475"/>
    </source>
</evidence>
<dbReference type="HOGENOM" id="CLU_086356_3_2_5"/>
<evidence type="ECO:0000313" key="11">
    <source>
        <dbReference type="EMBL" id="ABD08024.1"/>
    </source>
</evidence>
<name>Q2IUT6_RHOP2</name>
<evidence type="ECO:0000256" key="9">
    <source>
        <dbReference type="RuleBase" id="RU369079"/>
    </source>
</evidence>
<dbReference type="KEGG" id="rpb:RPB_3328"/>
<feature type="domain" description="Tripartite ATP-independent periplasmic transporters DctQ component" evidence="10">
    <location>
        <begin position="22"/>
        <end position="152"/>
    </location>
</feature>
<comment type="function">
    <text evidence="9">Part of the tripartite ATP-independent periplasmic (TRAP) transport system.</text>
</comment>
<dbReference type="Pfam" id="PF04290">
    <property type="entry name" value="DctQ"/>
    <property type="match status" value="1"/>
</dbReference>
<feature type="transmembrane region" description="Helical" evidence="9">
    <location>
        <begin position="12"/>
        <end position="36"/>
    </location>
</feature>
<keyword evidence="12" id="KW-1185">Reference proteome</keyword>
<dbReference type="PANTHER" id="PTHR35011:SF2">
    <property type="entry name" value="2,3-DIKETO-L-GULONATE TRAP TRANSPORTER SMALL PERMEASE PROTEIN YIAM"/>
    <property type="match status" value="1"/>
</dbReference>
<evidence type="ECO:0000256" key="7">
    <source>
        <dbReference type="ARBA" id="ARBA00023136"/>
    </source>
</evidence>
<dbReference type="GO" id="GO:0015740">
    <property type="term" value="P:C4-dicarboxylate transport"/>
    <property type="evidence" value="ECO:0007669"/>
    <property type="project" value="TreeGrafter"/>
</dbReference>
<evidence type="ECO:0000313" key="12">
    <source>
        <dbReference type="Proteomes" id="UP000008809"/>
    </source>
</evidence>
<dbReference type="Proteomes" id="UP000008809">
    <property type="component" value="Chromosome"/>
</dbReference>
<evidence type="ECO:0000256" key="1">
    <source>
        <dbReference type="ARBA" id="ARBA00004429"/>
    </source>
</evidence>
<dbReference type="GO" id="GO:0022857">
    <property type="term" value="F:transmembrane transporter activity"/>
    <property type="evidence" value="ECO:0007669"/>
    <property type="project" value="UniProtKB-UniRule"/>
</dbReference>
<feature type="transmembrane region" description="Helical" evidence="9">
    <location>
        <begin position="126"/>
        <end position="145"/>
    </location>
</feature>
<dbReference type="GO" id="GO:0005886">
    <property type="term" value="C:plasma membrane"/>
    <property type="evidence" value="ECO:0007669"/>
    <property type="project" value="UniProtKB-SubCell"/>
</dbReference>